<evidence type="ECO:0000256" key="1">
    <source>
        <dbReference type="SAM" id="MobiDB-lite"/>
    </source>
</evidence>
<feature type="region of interest" description="Disordered" evidence="1">
    <location>
        <begin position="1"/>
        <end position="70"/>
    </location>
</feature>
<feature type="compositionally biased region" description="Basic residues" evidence="1">
    <location>
        <begin position="29"/>
        <end position="39"/>
    </location>
</feature>
<dbReference type="EMBL" id="CP133614">
    <property type="protein sequence ID" value="WMV21545.1"/>
    <property type="molecule type" value="Genomic_DNA"/>
</dbReference>
<organism evidence="2 3">
    <name type="scientific">Solanum verrucosum</name>
    <dbReference type="NCBI Taxonomy" id="315347"/>
    <lineage>
        <taxon>Eukaryota</taxon>
        <taxon>Viridiplantae</taxon>
        <taxon>Streptophyta</taxon>
        <taxon>Embryophyta</taxon>
        <taxon>Tracheophyta</taxon>
        <taxon>Spermatophyta</taxon>
        <taxon>Magnoliopsida</taxon>
        <taxon>eudicotyledons</taxon>
        <taxon>Gunneridae</taxon>
        <taxon>Pentapetalae</taxon>
        <taxon>asterids</taxon>
        <taxon>lamiids</taxon>
        <taxon>Solanales</taxon>
        <taxon>Solanaceae</taxon>
        <taxon>Solanoideae</taxon>
        <taxon>Solaneae</taxon>
        <taxon>Solanum</taxon>
    </lineage>
</organism>
<sequence>MAPKAEKKLAEQKPAATEEKEAEIASAGKKPKVGKKFPKKAGAAGADKKTTKKKRGFPISHVPREFPNITSYKRADHGSYSKVKTVNSVYIGAAI</sequence>
<dbReference type="Proteomes" id="UP001234989">
    <property type="component" value="Chromosome 3"/>
</dbReference>
<evidence type="ECO:0000313" key="3">
    <source>
        <dbReference type="Proteomes" id="UP001234989"/>
    </source>
</evidence>
<keyword evidence="3" id="KW-1185">Reference proteome</keyword>
<reference evidence="2" key="1">
    <citation type="submission" date="2023-08" db="EMBL/GenBank/DDBJ databases">
        <title>A de novo genome assembly of Solanum verrucosum Schlechtendal, a Mexican diploid species geographically isolated from the other diploid A-genome species in potato relatives.</title>
        <authorList>
            <person name="Hosaka K."/>
        </authorList>
    </citation>
    <scope>NUCLEOTIDE SEQUENCE</scope>
    <source>
        <tissue evidence="2">Young leaves</tissue>
    </source>
</reference>
<gene>
    <name evidence="2" type="ORF">MTR67_014930</name>
</gene>
<proteinExistence type="predicted"/>
<feature type="compositionally biased region" description="Basic and acidic residues" evidence="1">
    <location>
        <begin position="1"/>
        <end position="23"/>
    </location>
</feature>
<protein>
    <submittedName>
        <fullName evidence="2">Uncharacterized protein</fullName>
    </submittedName>
</protein>
<accession>A0AAF0QFY7</accession>
<dbReference type="AlphaFoldDB" id="A0AAF0QFY7"/>
<evidence type="ECO:0000313" key="2">
    <source>
        <dbReference type="EMBL" id="WMV21545.1"/>
    </source>
</evidence>
<name>A0AAF0QFY7_SOLVR</name>